<dbReference type="CDD" id="cd00431">
    <property type="entry name" value="cysteine_hydrolases"/>
    <property type="match status" value="1"/>
</dbReference>
<dbReference type="SUPFAM" id="SSF52499">
    <property type="entry name" value="Isochorismatase-like hydrolases"/>
    <property type="match status" value="1"/>
</dbReference>
<keyword evidence="1 3" id="KW-0378">Hydrolase</keyword>
<name>A0A8B2P5U8_9HYPH</name>
<reference evidence="3 4" key="1">
    <citation type="submission" date="2018-05" db="EMBL/GenBank/DDBJ databases">
        <title>Acuticoccus sediminis sp. nov., isolated from deep-sea sediment of Indian Ocean.</title>
        <authorList>
            <person name="Liu X."/>
            <person name="Lai Q."/>
            <person name="Du Y."/>
            <person name="Sun F."/>
            <person name="Zhang X."/>
            <person name="Wang S."/>
            <person name="Shao Z."/>
        </authorList>
    </citation>
    <scope>NUCLEOTIDE SEQUENCE [LARGE SCALE GENOMIC DNA]</scope>
    <source>
        <strain evidence="3 4">PTG4-2</strain>
    </source>
</reference>
<evidence type="ECO:0000259" key="2">
    <source>
        <dbReference type="Pfam" id="PF00857"/>
    </source>
</evidence>
<dbReference type="EMBL" id="QHHQ01000001">
    <property type="protein sequence ID" value="RAI04462.1"/>
    <property type="molecule type" value="Genomic_DNA"/>
</dbReference>
<dbReference type="Pfam" id="PF00857">
    <property type="entry name" value="Isochorismatase"/>
    <property type="match status" value="1"/>
</dbReference>
<protein>
    <submittedName>
        <fullName evidence="3">Cysteine hydrolase</fullName>
    </submittedName>
</protein>
<dbReference type="InterPro" id="IPR000868">
    <property type="entry name" value="Isochorismatase-like_dom"/>
</dbReference>
<dbReference type="Gene3D" id="3.40.50.850">
    <property type="entry name" value="Isochorismatase-like"/>
    <property type="match status" value="1"/>
</dbReference>
<gene>
    <name evidence="3" type="ORF">DLJ53_02335</name>
</gene>
<dbReference type="OrthoDB" id="9807387at2"/>
<comment type="caution">
    <text evidence="3">The sequence shown here is derived from an EMBL/GenBank/DDBJ whole genome shotgun (WGS) entry which is preliminary data.</text>
</comment>
<keyword evidence="4" id="KW-1185">Reference proteome</keyword>
<dbReference type="Proteomes" id="UP000249590">
    <property type="component" value="Unassembled WGS sequence"/>
</dbReference>
<sequence length="190" mass="21020">MQNMEWTAERAERARRGEEGDAHFLTRLTDTVIPNQQRLQGAARAAGVEVIFTVIEALTQDGRDISLDHMISGLFIPKGAWEAGVIPEVGPAGDEIIIPKTASGIFNCTNIEYVLRNLGVEYLVIYGVCTDQCVETTVRDACDRGFLVTLLPDCCATHEEDRHHASIKMLDGHYARVRTTDEMLGEFTAP</sequence>
<dbReference type="GO" id="GO:0016787">
    <property type="term" value="F:hydrolase activity"/>
    <property type="evidence" value="ECO:0007669"/>
    <property type="project" value="UniProtKB-KW"/>
</dbReference>
<evidence type="ECO:0000313" key="3">
    <source>
        <dbReference type="EMBL" id="RAI04462.1"/>
    </source>
</evidence>
<dbReference type="AlphaFoldDB" id="A0A8B2P5U8"/>
<dbReference type="InterPro" id="IPR050272">
    <property type="entry name" value="Isochorismatase-like_hydrls"/>
</dbReference>
<feature type="domain" description="Isochorismatase-like" evidence="2">
    <location>
        <begin position="30"/>
        <end position="182"/>
    </location>
</feature>
<dbReference type="InterPro" id="IPR036380">
    <property type="entry name" value="Isochorismatase-like_sf"/>
</dbReference>
<proteinExistence type="predicted"/>
<dbReference type="PANTHER" id="PTHR43540:SF1">
    <property type="entry name" value="ISOCHORISMATASE HYDROLASE"/>
    <property type="match status" value="1"/>
</dbReference>
<accession>A0A8B2P5U8</accession>
<organism evidence="3 4">
    <name type="scientific">Acuticoccus sediminis</name>
    <dbReference type="NCBI Taxonomy" id="2184697"/>
    <lineage>
        <taxon>Bacteria</taxon>
        <taxon>Pseudomonadati</taxon>
        <taxon>Pseudomonadota</taxon>
        <taxon>Alphaproteobacteria</taxon>
        <taxon>Hyphomicrobiales</taxon>
        <taxon>Amorphaceae</taxon>
        <taxon>Acuticoccus</taxon>
    </lineage>
</organism>
<evidence type="ECO:0000313" key="4">
    <source>
        <dbReference type="Proteomes" id="UP000249590"/>
    </source>
</evidence>
<dbReference type="PANTHER" id="PTHR43540">
    <property type="entry name" value="PEROXYUREIDOACRYLATE/UREIDOACRYLATE AMIDOHYDROLASE-RELATED"/>
    <property type="match status" value="1"/>
</dbReference>
<evidence type="ECO:0000256" key="1">
    <source>
        <dbReference type="ARBA" id="ARBA00022801"/>
    </source>
</evidence>